<comment type="caution">
    <text evidence="2">The sequence shown here is derived from an EMBL/GenBank/DDBJ whole genome shotgun (WGS) entry which is preliminary data.</text>
</comment>
<organism evidence="2 3">
    <name type="scientific">Dawidia soli</name>
    <dbReference type="NCBI Taxonomy" id="2782352"/>
    <lineage>
        <taxon>Bacteria</taxon>
        <taxon>Pseudomonadati</taxon>
        <taxon>Bacteroidota</taxon>
        <taxon>Cytophagia</taxon>
        <taxon>Cytophagales</taxon>
        <taxon>Chryseotaleaceae</taxon>
        <taxon>Dawidia</taxon>
    </lineage>
</organism>
<dbReference type="EMBL" id="JAHESC010000003">
    <property type="protein sequence ID" value="MBT1685486.1"/>
    <property type="molecule type" value="Genomic_DNA"/>
</dbReference>
<keyword evidence="3" id="KW-1185">Reference proteome</keyword>
<name>A0AAP2D532_9BACT</name>
<sequence length="451" mass="51408">MHEQIEKRKESKSRAVANSVTQKKNNVKQGFGFVDNRPTAVAQTKLSEMANSSLQISRLSAFQELVNDSSQTKQVAQLQEMAEQYSASLEQHIHKNEGRNLDAGLSKGDYHYQTSNQLSIQRMLRRKAGGTDSNQENPAPAESGKAEKTAAKSKSKEELWFEEGSKGPLFIIGEGERLFQGSKEHFDITNPDYRPYGMYLARNPYQKAYKYDEKSLFVKAAAKYVLIVTEPLTLTQVKTYSNDDNNDRLPKMMEGARSIGRDGVMDNLGKESQINVSTDSVKTKLKLSLSPEIDEQIAKLVAAKNDGKTIDEDGSFKGLAIKAARLNDTEKVDTEADFSHFNPETGWFDTDRDGLEKHRAKRRKHQEKFSHFNPDTGWLDTDWNGLYEEKLKYKEAKAIPEDKMIEEFGKDWKKFNQIGSESLTDKHGYKWNVVHFNEFTSEYFLEQVPNR</sequence>
<evidence type="ECO:0000256" key="1">
    <source>
        <dbReference type="SAM" id="MobiDB-lite"/>
    </source>
</evidence>
<feature type="compositionally biased region" description="Basic and acidic residues" evidence="1">
    <location>
        <begin position="1"/>
        <end position="13"/>
    </location>
</feature>
<reference evidence="2 3" key="1">
    <citation type="submission" date="2021-05" db="EMBL/GenBank/DDBJ databases">
        <title>A Polyphasic approach of four new species of the genus Ohtaekwangia: Ohtaekwangia histidinii sp. nov., Ohtaekwangia cretensis sp. nov., Ohtaekwangia indiensis sp. nov., Ohtaekwangia reichenbachii sp. nov. from diverse environment.</title>
        <authorList>
            <person name="Octaviana S."/>
        </authorList>
    </citation>
    <scope>NUCLEOTIDE SEQUENCE [LARGE SCALE GENOMIC DNA]</scope>
    <source>
        <strain evidence="2 3">PWU37</strain>
    </source>
</reference>
<accession>A0AAP2D532</accession>
<proteinExistence type="predicted"/>
<dbReference type="AlphaFoldDB" id="A0AAP2D532"/>
<dbReference type="Proteomes" id="UP001319180">
    <property type="component" value="Unassembled WGS sequence"/>
</dbReference>
<evidence type="ECO:0000313" key="3">
    <source>
        <dbReference type="Proteomes" id="UP001319180"/>
    </source>
</evidence>
<dbReference type="RefSeq" id="WP_254088736.1">
    <property type="nucleotide sequence ID" value="NZ_JAHESC010000003.1"/>
</dbReference>
<feature type="region of interest" description="Disordered" evidence="1">
    <location>
        <begin position="126"/>
        <end position="158"/>
    </location>
</feature>
<feature type="compositionally biased region" description="Basic and acidic residues" evidence="1">
    <location>
        <begin position="144"/>
        <end position="158"/>
    </location>
</feature>
<gene>
    <name evidence="2" type="ORF">KK078_02905</name>
</gene>
<feature type="compositionally biased region" description="Polar residues" evidence="1">
    <location>
        <begin position="16"/>
        <end position="28"/>
    </location>
</feature>
<protein>
    <submittedName>
        <fullName evidence="2">Uncharacterized protein</fullName>
    </submittedName>
</protein>
<evidence type="ECO:0000313" key="2">
    <source>
        <dbReference type="EMBL" id="MBT1685486.1"/>
    </source>
</evidence>
<feature type="region of interest" description="Disordered" evidence="1">
    <location>
        <begin position="1"/>
        <end position="32"/>
    </location>
</feature>